<name>A0A8J3HZJ9_9CHLR</name>
<sequence length="292" mass="32585">MKQSLRVIKVSIPSGVQAVVSEWNLGSIIHRYSIEKIGSFFLGFFMLLFWGVGPLALIPAVIITSPPTDANGWAIALGLYVLLFMPIGLLVSLASLRLLAAAFSLQGKHLYQCSKGVVLAGRKQTEVFLYEEMALRFRAVAVYRYGAHMKDKYNITIGRRGDKKKILLDESNLGNGVTGLSLFKAELAREIIQVQLPRIQATLQAGETVWFELPLGAMMGINNYEIIHKRGEKEKRKAWHELSSAIEQKGFLKLYAGRHNWLALGIGSITNYDLFKLLIDQKLSEYGSISVQ</sequence>
<organism evidence="2 3">
    <name type="scientific">Ktedonospora formicarum</name>
    <dbReference type="NCBI Taxonomy" id="2778364"/>
    <lineage>
        <taxon>Bacteria</taxon>
        <taxon>Bacillati</taxon>
        <taxon>Chloroflexota</taxon>
        <taxon>Ktedonobacteria</taxon>
        <taxon>Ktedonobacterales</taxon>
        <taxon>Ktedonobacteraceae</taxon>
        <taxon>Ktedonospora</taxon>
    </lineage>
</organism>
<protein>
    <submittedName>
        <fullName evidence="2">Uncharacterized protein</fullName>
    </submittedName>
</protein>
<comment type="caution">
    <text evidence="2">The sequence shown here is derived from an EMBL/GenBank/DDBJ whole genome shotgun (WGS) entry which is preliminary data.</text>
</comment>
<dbReference type="EMBL" id="BNJF01000001">
    <property type="protein sequence ID" value="GHO42159.1"/>
    <property type="molecule type" value="Genomic_DNA"/>
</dbReference>
<feature type="transmembrane region" description="Helical" evidence="1">
    <location>
        <begin position="75"/>
        <end position="100"/>
    </location>
</feature>
<gene>
    <name evidence="2" type="ORF">KSX_03220</name>
</gene>
<reference evidence="2" key="1">
    <citation type="submission" date="2020-10" db="EMBL/GenBank/DDBJ databases">
        <title>Taxonomic study of unclassified bacteria belonging to the class Ktedonobacteria.</title>
        <authorList>
            <person name="Yabe S."/>
            <person name="Wang C.M."/>
            <person name="Zheng Y."/>
            <person name="Sakai Y."/>
            <person name="Cavaletti L."/>
            <person name="Monciardini P."/>
            <person name="Donadio S."/>
        </authorList>
    </citation>
    <scope>NUCLEOTIDE SEQUENCE</scope>
    <source>
        <strain evidence="2">SOSP1-1</strain>
    </source>
</reference>
<keyword evidence="1" id="KW-1133">Transmembrane helix</keyword>
<feature type="transmembrane region" description="Helical" evidence="1">
    <location>
        <begin position="40"/>
        <end position="63"/>
    </location>
</feature>
<keyword evidence="3" id="KW-1185">Reference proteome</keyword>
<evidence type="ECO:0000313" key="3">
    <source>
        <dbReference type="Proteomes" id="UP000612362"/>
    </source>
</evidence>
<evidence type="ECO:0000256" key="1">
    <source>
        <dbReference type="SAM" id="Phobius"/>
    </source>
</evidence>
<keyword evidence="1" id="KW-0812">Transmembrane</keyword>
<dbReference type="RefSeq" id="WP_220191737.1">
    <property type="nucleotide sequence ID" value="NZ_BNJF01000001.1"/>
</dbReference>
<accession>A0A8J3HZJ9</accession>
<proteinExistence type="predicted"/>
<keyword evidence="1" id="KW-0472">Membrane</keyword>
<dbReference type="Proteomes" id="UP000612362">
    <property type="component" value="Unassembled WGS sequence"/>
</dbReference>
<dbReference type="AlphaFoldDB" id="A0A8J3HZJ9"/>
<evidence type="ECO:0000313" key="2">
    <source>
        <dbReference type="EMBL" id="GHO42159.1"/>
    </source>
</evidence>